<reference evidence="1" key="1">
    <citation type="submission" date="2020-11" db="EMBL/GenBank/DDBJ databases">
        <authorList>
            <consortium name="DOE Joint Genome Institute"/>
            <person name="Ahrendt S."/>
            <person name="Riley R."/>
            <person name="Andreopoulos W."/>
            <person name="Labutti K."/>
            <person name="Pangilinan J."/>
            <person name="Ruiz-Duenas F.J."/>
            <person name="Barrasa J.M."/>
            <person name="Sanchez-Garcia M."/>
            <person name="Camarero S."/>
            <person name="Miyauchi S."/>
            <person name="Serrano A."/>
            <person name="Linde D."/>
            <person name="Babiker R."/>
            <person name="Drula E."/>
            <person name="Ayuso-Fernandez I."/>
            <person name="Pacheco R."/>
            <person name="Padilla G."/>
            <person name="Ferreira P."/>
            <person name="Barriuso J."/>
            <person name="Kellner H."/>
            <person name="Castanera R."/>
            <person name="Alfaro M."/>
            <person name="Ramirez L."/>
            <person name="Pisabarro A.G."/>
            <person name="Kuo A."/>
            <person name="Tritt A."/>
            <person name="Lipzen A."/>
            <person name="He G."/>
            <person name="Yan M."/>
            <person name="Ng V."/>
            <person name="Cullen D."/>
            <person name="Martin F."/>
            <person name="Rosso M.-N."/>
            <person name="Henrissat B."/>
            <person name="Hibbett D."/>
            <person name="Martinez A.T."/>
            <person name="Grigoriev I.V."/>
        </authorList>
    </citation>
    <scope>NUCLEOTIDE SEQUENCE</scope>
    <source>
        <strain evidence="1">CBS 506.95</strain>
    </source>
</reference>
<dbReference type="EMBL" id="MU157873">
    <property type="protein sequence ID" value="KAF9526290.1"/>
    <property type="molecule type" value="Genomic_DNA"/>
</dbReference>
<dbReference type="AlphaFoldDB" id="A0A9P6EC20"/>
<sequence length="533" mass="59882">MAQRCCSSSVVDPWELYIHTAAFDKDCLGLFLLRPLQCLEAESSSSPYDVSKFEAYLYYFGIRGRRCRGPKLIFRTSKDIFIMPMEREHPPYRRLRLLPAYEHDKLSKHNLWAIVRSKVVELLNRRNIQHSSVDVVRFGWFNEKLNDQAVPYGSLFTTPVTIWVGVLPDTLTGEEAFHSSNEIVDLLKEHEIFDVNVAYRESVVRGFGGSELYGIPMSDSDGLKDVLDPVTTAPGLPIAGLQTLKTQGTMGFYFKVDGNIGPLINRVGGLEWSITTLIAKSYANGPKAELAANELAESEYKLPQTQTAIEELKKFYLIIKKQWPKPRDRIIGHVIWAPPIGVCTTSRSYTKDVCVIKFDETKVSPDFKGNPEPSNTIAINIPDPELDPFEVLYLLRARTDAISDFCYVLDRLLELQGILFAEEIHTPNNKDCNGNPVRYVMKHSFASLTTISHVCRYFTLGSRNSVETMFQSYESDSGPFSMHGDSGSIIVDSRGEFVALLTSGTGPTDCSDITYEIIETQFPGANLSFEGDD</sequence>
<dbReference type="OrthoDB" id="5424209at2759"/>
<name>A0A9P6EC20_9AGAR</name>
<gene>
    <name evidence="1" type="ORF">CPB83DRAFT_870509</name>
</gene>
<comment type="caution">
    <text evidence="1">The sequence shown here is derived from an EMBL/GenBank/DDBJ whole genome shotgun (WGS) entry which is preliminary data.</text>
</comment>
<protein>
    <submittedName>
        <fullName evidence="1">Uncharacterized protein</fullName>
    </submittedName>
</protein>
<proteinExistence type="predicted"/>
<evidence type="ECO:0000313" key="2">
    <source>
        <dbReference type="Proteomes" id="UP000807306"/>
    </source>
</evidence>
<keyword evidence="2" id="KW-1185">Reference proteome</keyword>
<evidence type="ECO:0000313" key="1">
    <source>
        <dbReference type="EMBL" id="KAF9526290.1"/>
    </source>
</evidence>
<accession>A0A9P6EC20</accession>
<dbReference type="Proteomes" id="UP000807306">
    <property type="component" value="Unassembled WGS sequence"/>
</dbReference>
<organism evidence="1 2">
    <name type="scientific">Crepidotus variabilis</name>
    <dbReference type="NCBI Taxonomy" id="179855"/>
    <lineage>
        <taxon>Eukaryota</taxon>
        <taxon>Fungi</taxon>
        <taxon>Dikarya</taxon>
        <taxon>Basidiomycota</taxon>
        <taxon>Agaricomycotina</taxon>
        <taxon>Agaricomycetes</taxon>
        <taxon>Agaricomycetidae</taxon>
        <taxon>Agaricales</taxon>
        <taxon>Agaricineae</taxon>
        <taxon>Crepidotaceae</taxon>
        <taxon>Crepidotus</taxon>
    </lineage>
</organism>